<sequence length="292" mass="31632">MEVIELQVLEFGLHGREKFLHALDVLVHRAAHVHQQQHLHVVVALGDHLDIKEPGIGRRTVDGVRQVQLQLVAFACEFAQAAQRHLDIARAQFLGVVVVAIGTLLPHLHGALVLARPANADALRVVAAVAEGAGAVGADPLVAALVAFFLLFKALFQRLHQIVPAHLLDGGDLLGRELALQRLAQPFQRKLLAQVGNHLHALEVGRERAVELVEVLLVLDQDGAREVIKIVQAPAVLGLGADDARVQRLQQREVFLHRHGQLAGAQGVEEVNQHGRFSCAVPFRAVSAPKVA</sequence>
<name>A0A645DDX1_9ZZZZ</name>
<feature type="transmembrane region" description="Helical" evidence="1">
    <location>
        <begin position="135"/>
        <end position="156"/>
    </location>
</feature>
<proteinExistence type="predicted"/>
<keyword evidence="1" id="KW-1133">Transmembrane helix</keyword>
<organism evidence="2">
    <name type="scientific">bioreactor metagenome</name>
    <dbReference type="NCBI Taxonomy" id="1076179"/>
    <lineage>
        <taxon>unclassified sequences</taxon>
        <taxon>metagenomes</taxon>
        <taxon>ecological metagenomes</taxon>
    </lineage>
</organism>
<dbReference type="AlphaFoldDB" id="A0A645DDX1"/>
<keyword evidence="1" id="KW-0812">Transmembrane</keyword>
<keyword evidence="1" id="KW-0472">Membrane</keyword>
<reference evidence="2" key="1">
    <citation type="submission" date="2019-08" db="EMBL/GenBank/DDBJ databases">
        <authorList>
            <person name="Kucharzyk K."/>
            <person name="Murdoch R.W."/>
            <person name="Higgins S."/>
            <person name="Loffler F."/>
        </authorList>
    </citation>
    <scope>NUCLEOTIDE SEQUENCE</scope>
</reference>
<feature type="transmembrane region" description="Helical" evidence="1">
    <location>
        <begin position="93"/>
        <end position="115"/>
    </location>
</feature>
<dbReference type="EMBL" id="VSSQ01035232">
    <property type="protein sequence ID" value="MPM87405.1"/>
    <property type="molecule type" value="Genomic_DNA"/>
</dbReference>
<evidence type="ECO:0000313" key="2">
    <source>
        <dbReference type="EMBL" id="MPM87405.1"/>
    </source>
</evidence>
<protein>
    <submittedName>
        <fullName evidence="2">Uncharacterized protein</fullName>
    </submittedName>
</protein>
<accession>A0A645DDX1</accession>
<gene>
    <name evidence="2" type="ORF">SDC9_134501</name>
</gene>
<comment type="caution">
    <text evidence="2">The sequence shown here is derived from an EMBL/GenBank/DDBJ whole genome shotgun (WGS) entry which is preliminary data.</text>
</comment>
<evidence type="ECO:0000256" key="1">
    <source>
        <dbReference type="SAM" id="Phobius"/>
    </source>
</evidence>